<dbReference type="GO" id="GO:0003700">
    <property type="term" value="F:DNA-binding transcription factor activity"/>
    <property type="evidence" value="ECO:0007669"/>
    <property type="project" value="TreeGrafter"/>
</dbReference>
<evidence type="ECO:0000313" key="4">
    <source>
        <dbReference type="EMBL" id="KAB7887015.1"/>
    </source>
</evidence>
<name>A0A6L4WNY5_9BACT</name>
<reference evidence="5 6" key="1">
    <citation type="submission" date="2019-10" db="EMBL/GenBank/DDBJ databases">
        <title>Poseidonibacter ostreae sp. nov., isolated from the gut of the Ostrea denselamellosa.</title>
        <authorList>
            <person name="Choi A."/>
        </authorList>
    </citation>
    <scope>NUCLEOTIDE SEQUENCE [LARGE SCALE GENOMIC DNA]</scope>
    <source>
        <strain evidence="3 6">SJOD-M-33</strain>
        <strain evidence="4 5">SJOD-M-5</strain>
    </source>
</reference>
<dbReference type="SUPFAM" id="SSF47413">
    <property type="entry name" value="lambda repressor-like DNA-binding domains"/>
    <property type="match status" value="1"/>
</dbReference>
<evidence type="ECO:0000313" key="6">
    <source>
        <dbReference type="Proteomes" id="UP000472839"/>
    </source>
</evidence>
<proteinExistence type="predicted"/>
<dbReference type="Proteomes" id="UP000461010">
    <property type="component" value="Unassembled WGS sequence"/>
</dbReference>
<comment type="caution">
    <text evidence="3">The sequence shown here is derived from an EMBL/GenBank/DDBJ whole genome shotgun (WGS) entry which is preliminary data.</text>
</comment>
<sequence length="69" mass="7897">MNSKKEIGKIIRERRKSLKLEIEDLKDYSDITCSTISNIENGKANPTIKTLQKILDPLGLEININIKEK</sequence>
<dbReference type="EMBL" id="WFKJ01000069">
    <property type="protein sequence ID" value="KAB7887015.1"/>
    <property type="molecule type" value="Genomic_DNA"/>
</dbReference>
<dbReference type="AlphaFoldDB" id="A0A6L4WNY5"/>
<dbReference type="GO" id="GO:0003677">
    <property type="term" value="F:DNA binding"/>
    <property type="evidence" value="ECO:0007669"/>
    <property type="project" value="UniProtKB-KW"/>
</dbReference>
<dbReference type="PANTHER" id="PTHR46797:SF19">
    <property type="entry name" value="BLL2473 PROTEIN"/>
    <property type="match status" value="1"/>
</dbReference>
<keyword evidence="1" id="KW-0238">DNA-binding</keyword>
<keyword evidence="5" id="KW-1185">Reference proteome</keyword>
<dbReference type="PROSITE" id="PS50943">
    <property type="entry name" value="HTH_CROC1"/>
    <property type="match status" value="1"/>
</dbReference>
<protein>
    <submittedName>
        <fullName evidence="3">Helix-turn-helix domain-containing protein</fullName>
    </submittedName>
</protein>
<dbReference type="InterPro" id="IPR010982">
    <property type="entry name" value="Lambda_DNA-bd_dom_sf"/>
</dbReference>
<dbReference type="Proteomes" id="UP000472839">
    <property type="component" value="Unassembled WGS sequence"/>
</dbReference>
<organism evidence="3 6">
    <name type="scientific">Poseidonibacter ostreae</name>
    <dbReference type="NCBI Taxonomy" id="2654171"/>
    <lineage>
        <taxon>Bacteria</taxon>
        <taxon>Pseudomonadati</taxon>
        <taxon>Campylobacterota</taxon>
        <taxon>Epsilonproteobacteria</taxon>
        <taxon>Campylobacterales</taxon>
        <taxon>Arcobacteraceae</taxon>
        <taxon>Poseidonibacter</taxon>
    </lineage>
</organism>
<evidence type="ECO:0000313" key="5">
    <source>
        <dbReference type="Proteomes" id="UP000461010"/>
    </source>
</evidence>
<gene>
    <name evidence="4" type="ORF">GBG18_14340</name>
    <name evidence="3" type="ORF">GBG19_15510</name>
</gene>
<dbReference type="EMBL" id="WFKK01000077">
    <property type="protein sequence ID" value="KAB7884647.1"/>
    <property type="molecule type" value="Genomic_DNA"/>
</dbReference>
<dbReference type="CDD" id="cd00093">
    <property type="entry name" value="HTH_XRE"/>
    <property type="match status" value="1"/>
</dbReference>
<evidence type="ECO:0000256" key="1">
    <source>
        <dbReference type="ARBA" id="ARBA00023125"/>
    </source>
</evidence>
<dbReference type="RefSeq" id="WP_152192180.1">
    <property type="nucleotide sequence ID" value="NZ_WFKI01000069.1"/>
</dbReference>
<dbReference type="GO" id="GO:0005829">
    <property type="term" value="C:cytosol"/>
    <property type="evidence" value="ECO:0007669"/>
    <property type="project" value="TreeGrafter"/>
</dbReference>
<dbReference type="InterPro" id="IPR050807">
    <property type="entry name" value="TransReg_Diox_bact_type"/>
</dbReference>
<dbReference type="SMART" id="SM00530">
    <property type="entry name" value="HTH_XRE"/>
    <property type="match status" value="1"/>
</dbReference>
<evidence type="ECO:0000313" key="3">
    <source>
        <dbReference type="EMBL" id="KAB7884647.1"/>
    </source>
</evidence>
<accession>A0A6L4WNY5</accession>
<dbReference type="Pfam" id="PF01381">
    <property type="entry name" value="HTH_3"/>
    <property type="match status" value="1"/>
</dbReference>
<dbReference type="Gene3D" id="1.10.260.40">
    <property type="entry name" value="lambda repressor-like DNA-binding domains"/>
    <property type="match status" value="1"/>
</dbReference>
<dbReference type="PANTHER" id="PTHR46797">
    <property type="entry name" value="HTH-TYPE TRANSCRIPTIONAL REGULATOR"/>
    <property type="match status" value="1"/>
</dbReference>
<dbReference type="InterPro" id="IPR001387">
    <property type="entry name" value="Cro/C1-type_HTH"/>
</dbReference>
<evidence type="ECO:0000259" key="2">
    <source>
        <dbReference type="PROSITE" id="PS50943"/>
    </source>
</evidence>
<feature type="domain" description="HTH cro/C1-type" evidence="2">
    <location>
        <begin position="11"/>
        <end position="65"/>
    </location>
</feature>